<reference evidence="4" key="1">
    <citation type="submission" date="2022-07" db="EMBL/GenBank/DDBJ databases">
        <authorList>
            <person name="Macas J."/>
            <person name="Novak P."/>
            <person name="Neumann P."/>
        </authorList>
    </citation>
    <scope>NUCLEOTIDE SEQUENCE</scope>
</reference>
<dbReference type="Pfam" id="PF24769">
    <property type="entry name" value="At2g29880_C"/>
    <property type="match status" value="1"/>
</dbReference>
<accession>A0AAV0F454</accession>
<feature type="compositionally biased region" description="Low complexity" evidence="1">
    <location>
        <begin position="251"/>
        <end position="262"/>
    </location>
</feature>
<feature type="region of interest" description="Disordered" evidence="1">
    <location>
        <begin position="239"/>
        <end position="264"/>
    </location>
</feature>
<dbReference type="Pfam" id="PF12776">
    <property type="entry name" value="Myb_DNA-bind_3"/>
    <property type="match status" value="1"/>
</dbReference>
<dbReference type="Proteomes" id="UP001152523">
    <property type="component" value="Unassembled WGS sequence"/>
</dbReference>
<dbReference type="PANTHER" id="PTHR47864">
    <property type="entry name" value="TRANSMEMBRANE PROTEIN"/>
    <property type="match status" value="1"/>
</dbReference>
<keyword evidence="5" id="KW-1185">Reference proteome</keyword>
<comment type="caution">
    <text evidence="4">The sequence shown here is derived from an EMBL/GenBank/DDBJ whole genome shotgun (WGS) entry which is preliminary data.</text>
</comment>
<evidence type="ECO:0000259" key="2">
    <source>
        <dbReference type="Pfam" id="PF12776"/>
    </source>
</evidence>
<dbReference type="InterPro" id="IPR056253">
    <property type="entry name" value="At2g29880-like_C"/>
</dbReference>
<name>A0AAV0F454_9ASTE</name>
<dbReference type="InterPro" id="IPR055314">
    <property type="entry name" value="At2g29880-like"/>
</dbReference>
<dbReference type="AlphaFoldDB" id="A0AAV0F454"/>
<gene>
    <name evidence="4" type="ORF">CEPIT_LOCUS30500</name>
</gene>
<dbReference type="InterPro" id="IPR024752">
    <property type="entry name" value="Myb/SANT-like_dom"/>
</dbReference>
<evidence type="ECO:0008006" key="6">
    <source>
        <dbReference type="Google" id="ProtNLM"/>
    </source>
</evidence>
<feature type="domain" description="Myb/SANT-like" evidence="2">
    <location>
        <begin position="75"/>
        <end position="172"/>
    </location>
</feature>
<evidence type="ECO:0000313" key="5">
    <source>
        <dbReference type="Proteomes" id="UP001152523"/>
    </source>
</evidence>
<sequence>MSRCIHIGHKDLDSCFNLDLPRLISPNTSINPKSQISPPYVRFGIHQRKAKTTGNSRTASLGLRPVNMGDSGYRNWTNEESNELLRLMVDAANRNWRDRSGKINKSTVEQHILKPLNDNLGIDMTYKQYKSREKYFKRLYCKYSNLMQHNSGFGWDHNSKFFTASEEVWDNYFKSHPKDSSLRTESHPDYEDLRIAVGNGTARGAHSIAVGDNTIEDLTETRSTLDGLTYDPLNDAFVRSSAQHSSPPSPEIQSAPQSAQQPRPEFMEKLTENVDRFARVIESIDTKEYNCWDMIKEIPSLCADDRFRALDLLNTKAKKAEFVNMAAEDRVEWISYKLK</sequence>
<feature type="domain" description="At2g29880-like C-terminal" evidence="3">
    <location>
        <begin position="291"/>
        <end position="337"/>
    </location>
</feature>
<protein>
    <recommendedName>
        <fullName evidence="6">Myb/SANT-like domain-containing protein</fullName>
    </recommendedName>
</protein>
<evidence type="ECO:0000259" key="3">
    <source>
        <dbReference type="Pfam" id="PF24769"/>
    </source>
</evidence>
<organism evidence="4 5">
    <name type="scientific">Cuscuta epithymum</name>
    <dbReference type="NCBI Taxonomy" id="186058"/>
    <lineage>
        <taxon>Eukaryota</taxon>
        <taxon>Viridiplantae</taxon>
        <taxon>Streptophyta</taxon>
        <taxon>Embryophyta</taxon>
        <taxon>Tracheophyta</taxon>
        <taxon>Spermatophyta</taxon>
        <taxon>Magnoliopsida</taxon>
        <taxon>eudicotyledons</taxon>
        <taxon>Gunneridae</taxon>
        <taxon>Pentapetalae</taxon>
        <taxon>asterids</taxon>
        <taxon>lamiids</taxon>
        <taxon>Solanales</taxon>
        <taxon>Convolvulaceae</taxon>
        <taxon>Cuscuteae</taxon>
        <taxon>Cuscuta</taxon>
        <taxon>Cuscuta subgen. Cuscuta</taxon>
    </lineage>
</organism>
<evidence type="ECO:0000256" key="1">
    <source>
        <dbReference type="SAM" id="MobiDB-lite"/>
    </source>
</evidence>
<evidence type="ECO:0000313" key="4">
    <source>
        <dbReference type="EMBL" id="CAH9130269.1"/>
    </source>
</evidence>
<dbReference type="PANTHER" id="PTHR47864:SF2">
    <property type="entry name" value="MYB_SANT-LIKE DNA-BINDING DOMAIN PROTEIN"/>
    <property type="match status" value="1"/>
</dbReference>
<dbReference type="EMBL" id="CAMAPF010000959">
    <property type="protein sequence ID" value="CAH9130269.1"/>
    <property type="molecule type" value="Genomic_DNA"/>
</dbReference>
<proteinExistence type="predicted"/>